<dbReference type="OrthoDB" id="367448at2"/>
<sequence length="301" mass="33078">MPEVENLSRAVLDNRHPLLPIATEIEPRLTQLPGVRAVIFDVYGTLVVSGSGDVGSADESEPTDQIGDAMAAIGEPRPSAKAGVLESKLREIIKQTNQSRLNEQCPKPEVDIVAIWRVLLNEIGLTDLANNTKKVVRLAAEFESRANPTWPMPFAIELLEQIGRSDLALGIVSNAQEFTLSLVADLQDATNVEKDLGRIGFDLNLCHFSNRYRQSKPGPRMFDALSDGLKRLSIHPNETIYVGNDMLNDIYAATQAGLRTAWFVGDARSCRPRSDDPRCQDLQADIVTTDLMQLLSCLAIS</sequence>
<dbReference type="InterPro" id="IPR051828">
    <property type="entry name" value="HAD-like_hydrolase_domain"/>
</dbReference>
<dbReference type="EMBL" id="CP036526">
    <property type="protein sequence ID" value="QDT12866.1"/>
    <property type="molecule type" value="Genomic_DNA"/>
</dbReference>
<dbReference type="Gene3D" id="3.40.50.1000">
    <property type="entry name" value="HAD superfamily/HAD-like"/>
    <property type="match status" value="1"/>
</dbReference>
<gene>
    <name evidence="1" type="primary">gph_2</name>
    <name evidence="1" type="ORF">K239x_48780</name>
</gene>
<keyword evidence="1" id="KW-0378">Hydrolase</keyword>
<dbReference type="SUPFAM" id="SSF56784">
    <property type="entry name" value="HAD-like"/>
    <property type="match status" value="1"/>
</dbReference>
<dbReference type="PANTHER" id="PTHR46191:SF2">
    <property type="entry name" value="HALOACID DEHALOGENASE-LIKE HYDROLASE DOMAIN-CONTAINING PROTEIN 3"/>
    <property type="match status" value="1"/>
</dbReference>
<protein>
    <submittedName>
        <fullName evidence="1">Phosphoglycolate phosphatase</fullName>
        <ecNumber evidence="1">3.1.3.18</ecNumber>
    </submittedName>
</protein>
<dbReference type="InterPro" id="IPR041492">
    <property type="entry name" value="HAD_2"/>
</dbReference>
<name>A0A517P0G3_9BACT</name>
<dbReference type="InterPro" id="IPR036412">
    <property type="entry name" value="HAD-like_sf"/>
</dbReference>
<dbReference type="InterPro" id="IPR023214">
    <property type="entry name" value="HAD_sf"/>
</dbReference>
<evidence type="ECO:0000313" key="2">
    <source>
        <dbReference type="Proteomes" id="UP000319817"/>
    </source>
</evidence>
<accession>A0A517P0G3</accession>
<dbReference type="EC" id="3.1.3.18" evidence="1"/>
<keyword evidence="2" id="KW-1185">Reference proteome</keyword>
<proteinExistence type="predicted"/>
<dbReference type="AlphaFoldDB" id="A0A517P0G3"/>
<dbReference type="GO" id="GO:0008967">
    <property type="term" value="F:phosphoglycolate phosphatase activity"/>
    <property type="evidence" value="ECO:0007669"/>
    <property type="project" value="UniProtKB-EC"/>
</dbReference>
<dbReference type="Proteomes" id="UP000319817">
    <property type="component" value="Chromosome"/>
</dbReference>
<dbReference type="RefSeq" id="WP_145420697.1">
    <property type="nucleotide sequence ID" value="NZ_CP036526.1"/>
</dbReference>
<dbReference type="Pfam" id="PF13419">
    <property type="entry name" value="HAD_2"/>
    <property type="match status" value="1"/>
</dbReference>
<reference evidence="1 2" key="1">
    <citation type="submission" date="2019-02" db="EMBL/GenBank/DDBJ databases">
        <title>Deep-cultivation of Planctomycetes and their phenomic and genomic characterization uncovers novel biology.</title>
        <authorList>
            <person name="Wiegand S."/>
            <person name="Jogler M."/>
            <person name="Boedeker C."/>
            <person name="Pinto D."/>
            <person name="Vollmers J."/>
            <person name="Rivas-Marin E."/>
            <person name="Kohn T."/>
            <person name="Peeters S.H."/>
            <person name="Heuer A."/>
            <person name="Rast P."/>
            <person name="Oberbeckmann S."/>
            <person name="Bunk B."/>
            <person name="Jeske O."/>
            <person name="Meyerdierks A."/>
            <person name="Storesund J.E."/>
            <person name="Kallscheuer N."/>
            <person name="Luecker S."/>
            <person name="Lage O.M."/>
            <person name="Pohl T."/>
            <person name="Merkel B.J."/>
            <person name="Hornburger P."/>
            <person name="Mueller R.-W."/>
            <person name="Bruemmer F."/>
            <person name="Labrenz M."/>
            <person name="Spormann A.M."/>
            <person name="Op den Camp H."/>
            <person name="Overmann J."/>
            <person name="Amann R."/>
            <person name="Jetten M.S.M."/>
            <person name="Mascher T."/>
            <person name="Medema M.H."/>
            <person name="Devos D.P."/>
            <person name="Kaster A.-K."/>
            <person name="Ovreas L."/>
            <person name="Rohde M."/>
            <person name="Galperin M.Y."/>
            <person name="Jogler C."/>
        </authorList>
    </citation>
    <scope>NUCLEOTIDE SEQUENCE [LARGE SCALE GENOMIC DNA]</scope>
    <source>
        <strain evidence="1 2">K23_9</strain>
    </source>
</reference>
<evidence type="ECO:0000313" key="1">
    <source>
        <dbReference type="EMBL" id="QDT12866.1"/>
    </source>
</evidence>
<organism evidence="1 2">
    <name type="scientific">Stieleria marina</name>
    <dbReference type="NCBI Taxonomy" id="1930275"/>
    <lineage>
        <taxon>Bacteria</taxon>
        <taxon>Pseudomonadati</taxon>
        <taxon>Planctomycetota</taxon>
        <taxon>Planctomycetia</taxon>
        <taxon>Pirellulales</taxon>
        <taxon>Pirellulaceae</taxon>
        <taxon>Stieleria</taxon>
    </lineage>
</organism>
<dbReference type="PANTHER" id="PTHR46191">
    <property type="match status" value="1"/>
</dbReference>